<protein>
    <recommendedName>
        <fullName evidence="3">EF-hand domain-containing protein</fullName>
    </recommendedName>
</protein>
<dbReference type="KEGG" id="sva:SVA_0852"/>
<dbReference type="GO" id="GO:0005509">
    <property type="term" value="F:calcium ion binding"/>
    <property type="evidence" value="ECO:0007669"/>
    <property type="project" value="InterPro"/>
</dbReference>
<dbReference type="Proteomes" id="UP000218899">
    <property type="component" value="Chromosome"/>
</dbReference>
<dbReference type="PROSITE" id="PS00018">
    <property type="entry name" value="EF_HAND_1"/>
    <property type="match status" value="1"/>
</dbReference>
<evidence type="ECO:0000256" key="2">
    <source>
        <dbReference type="SAM" id="SignalP"/>
    </source>
</evidence>
<feature type="signal peptide" evidence="2">
    <location>
        <begin position="1"/>
        <end position="22"/>
    </location>
</feature>
<evidence type="ECO:0000313" key="5">
    <source>
        <dbReference type="Proteomes" id="UP000218899"/>
    </source>
</evidence>
<dbReference type="InterPro" id="IPR002048">
    <property type="entry name" value="EF_hand_dom"/>
</dbReference>
<sequence>MKPALPALAILALSAAPFAALAAEDPARSPAPPEQTGVPQNLPPGGTETRGSGGTAEGVIPEMPAFSMVDANNSGYVEQDEAATVEEVDFLAADSDKDGRLTRSEYEAALKGAGMKKKGEATTR</sequence>
<dbReference type="Gene3D" id="1.10.238.10">
    <property type="entry name" value="EF-hand"/>
    <property type="match status" value="1"/>
</dbReference>
<dbReference type="InterPro" id="IPR018247">
    <property type="entry name" value="EF_Hand_1_Ca_BS"/>
</dbReference>
<keyword evidence="5" id="KW-1185">Reference proteome</keyword>
<dbReference type="InterPro" id="IPR011992">
    <property type="entry name" value="EF-hand-dom_pair"/>
</dbReference>
<dbReference type="PROSITE" id="PS50222">
    <property type="entry name" value="EF_HAND_2"/>
    <property type="match status" value="1"/>
</dbReference>
<evidence type="ECO:0000256" key="1">
    <source>
        <dbReference type="SAM" id="MobiDB-lite"/>
    </source>
</evidence>
<dbReference type="OrthoDB" id="6887873at2"/>
<reference evidence="4 5" key="1">
    <citation type="submission" date="2015-08" db="EMBL/GenBank/DDBJ databases">
        <title>Complete genome sequence of Sulfurifustis variabilis.</title>
        <authorList>
            <person name="Miura A."/>
            <person name="Kojima H."/>
            <person name="Fukui M."/>
        </authorList>
    </citation>
    <scope>NUCLEOTIDE SEQUENCE [LARGE SCALE GENOMIC DNA]</scope>
    <source>
        <strain evidence="5">skN76</strain>
    </source>
</reference>
<feature type="region of interest" description="Disordered" evidence="1">
    <location>
        <begin position="23"/>
        <end position="60"/>
    </location>
</feature>
<dbReference type="RefSeq" id="WP_148665373.1">
    <property type="nucleotide sequence ID" value="NZ_AP014936.1"/>
</dbReference>
<organism evidence="4 5">
    <name type="scientific">Sulfurifustis variabilis</name>
    <dbReference type="NCBI Taxonomy" id="1675686"/>
    <lineage>
        <taxon>Bacteria</taxon>
        <taxon>Pseudomonadati</taxon>
        <taxon>Pseudomonadota</taxon>
        <taxon>Gammaproteobacteria</taxon>
        <taxon>Acidiferrobacterales</taxon>
        <taxon>Acidiferrobacteraceae</taxon>
        <taxon>Sulfurifustis</taxon>
    </lineage>
</organism>
<proteinExistence type="predicted"/>
<dbReference type="AlphaFoldDB" id="A0A1B4VB07"/>
<evidence type="ECO:0000313" key="4">
    <source>
        <dbReference type="EMBL" id="BAU47431.1"/>
    </source>
</evidence>
<keyword evidence="2" id="KW-0732">Signal</keyword>
<feature type="domain" description="EF-hand" evidence="3">
    <location>
        <begin position="90"/>
        <end position="116"/>
    </location>
</feature>
<gene>
    <name evidence="4" type="ORF">SVA_0852</name>
</gene>
<dbReference type="Pfam" id="PF13202">
    <property type="entry name" value="EF-hand_5"/>
    <property type="match status" value="1"/>
</dbReference>
<feature type="chain" id="PRO_5008571466" description="EF-hand domain-containing protein" evidence="2">
    <location>
        <begin position="23"/>
        <end position="124"/>
    </location>
</feature>
<accession>A0A1B4VB07</accession>
<evidence type="ECO:0000259" key="3">
    <source>
        <dbReference type="PROSITE" id="PS50222"/>
    </source>
</evidence>
<dbReference type="EMBL" id="AP014936">
    <property type="protein sequence ID" value="BAU47431.1"/>
    <property type="molecule type" value="Genomic_DNA"/>
</dbReference>
<dbReference type="SUPFAM" id="SSF47473">
    <property type="entry name" value="EF-hand"/>
    <property type="match status" value="1"/>
</dbReference>
<name>A0A1B4VB07_9GAMM</name>